<dbReference type="Proteomes" id="UP000230069">
    <property type="component" value="Unassembled WGS sequence"/>
</dbReference>
<dbReference type="AlphaFoldDB" id="A0A2G5DKE4"/>
<organism evidence="1 2">
    <name type="scientific">Aquilegia coerulea</name>
    <name type="common">Rocky mountain columbine</name>
    <dbReference type="NCBI Taxonomy" id="218851"/>
    <lineage>
        <taxon>Eukaryota</taxon>
        <taxon>Viridiplantae</taxon>
        <taxon>Streptophyta</taxon>
        <taxon>Embryophyta</taxon>
        <taxon>Tracheophyta</taxon>
        <taxon>Spermatophyta</taxon>
        <taxon>Magnoliopsida</taxon>
        <taxon>Ranunculales</taxon>
        <taxon>Ranunculaceae</taxon>
        <taxon>Thalictroideae</taxon>
        <taxon>Aquilegia</taxon>
    </lineage>
</organism>
<sequence>MKPTVGAAAANNNLLGLRSSSCMAKPPSRMLKTSSIYINYTLQPLIQKLLSLTVIIETVLIIDQSSLPNDLIVLPR</sequence>
<accession>A0A2G5DKE4</accession>
<evidence type="ECO:0000313" key="2">
    <source>
        <dbReference type="Proteomes" id="UP000230069"/>
    </source>
</evidence>
<name>A0A2G5DKE4_AQUCA</name>
<gene>
    <name evidence="1" type="ORF">AQUCO_01800186v1</name>
</gene>
<reference evidence="1 2" key="1">
    <citation type="submission" date="2017-09" db="EMBL/GenBank/DDBJ databases">
        <title>WGS assembly of Aquilegia coerulea Goldsmith.</title>
        <authorList>
            <person name="Hodges S."/>
            <person name="Kramer E."/>
            <person name="Nordborg M."/>
            <person name="Tomkins J."/>
            <person name="Borevitz J."/>
            <person name="Derieg N."/>
            <person name="Yan J."/>
            <person name="Mihaltcheva S."/>
            <person name="Hayes R.D."/>
            <person name="Rokhsar D."/>
        </authorList>
    </citation>
    <scope>NUCLEOTIDE SEQUENCE [LARGE SCALE GENOMIC DNA]</scope>
    <source>
        <strain evidence="2">cv. Goldsmith</strain>
    </source>
</reference>
<proteinExistence type="predicted"/>
<keyword evidence="2" id="KW-1185">Reference proteome</keyword>
<protein>
    <submittedName>
        <fullName evidence="1">Uncharacterized protein</fullName>
    </submittedName>
</protein>
<dbReference type="InParanoid" id="A0A2G5DKE4"/>
<dbReference type="EMBL" id="KZ305035">
    <property type="protein sequence ID" value="PIA43952.1"/>
    <property type="molecule type" value="Genomic_DNA"/>
</dbReference>
<evidence type="ECO:0000313" key="1">
    <source>
        <dbReference type="EMBL" id="PIA43952.1"/>
    </source>
</evidence>